<feature type="binding site" evidence="9">
    <location>
        <position position="278"/>
    </location>
    <ligand>
        <name>L-citrulline</name>
        <dbReference type="ChEBI" id="CHEBI:57743"/>
    </ligand>
</feature>
<dbReference type="PROSITE" id="PS00565">
    <property type="entry name" value="ARGININOSUCCIN_SYN_2"/>
    <property type="match status" value="1"/>
</dbReference>
<dbReference type="CDD" id="cd01999">
    <property type="entry name" value="ASS"/>
    <property type="match status" value="1"/>
</dbReference>
<dbReference type="HAMAP" id="MF_00005">
    <property type="entry name" value="Arg_succ_synth_type1"/>
    <property type="match status" value="1"/>
</dbReference>
<dbReference type="FunFam" id="3.90.1260.10:FF:000007">
    <property type="entry name" value="Argininosuccinate synthase"/>
    <property type="match status" value="1"/>
</dbReference>
<dbReference type="Pfam" id="PF00764">
    <property type="entry name" value="Arginosuc_synth"/>
    <property type="match status" value="1"/>
</dbReference>
<feature type="domain" description="Arginosuccinate synthase-like N-terminal" evidence="10">
    <location>
        <begin position="10"/>
        <end position="171"/>
    </location>
</feature>
<comment type="pathway">
    <text evidence="1 9">Amino-acid biosynthesis; L-arginine biosynthesis; L-arginine from L-ornithine and carbamoyl phosphate: step 2/3.</text>
</comment>
<proteinExistence type="inferred from homology"/>
<feature type="binding site" evidence="9">
    <location>
        <position position="266"/>
    </location>
    <ligand>
        <name>L-citrulline</name>
        <dbReference type="ChEBI" id="CHEBI:57743"/>
    </ligand>
</feature>
<feature type="binding site" evidence="9">
    <location>
        <position position="122"/>
    </location>
    <ligand>
        <name>ATP</name>
        <dbReference type="ChEBI" id="CHEBI:30616"/>
    </ligand>
</feature>
<dbReference type="InterPro" id="IPR014729">
    <property type="entry name" value="Rossmann-like_a/b/a_fold"/>
</dbReference>
<dbReference type="InterPro" id="IPR001518">
    <property type="entry name" value="Arginosuc_synth"/>
</dbReference>
<dbReference type="NCBIfam" id="TIGR00032">
    <property type="entry name" value="argG"/>
    <property type="match status" value="1"/>
</dbReference>
<organism evidence="12 13">
    <name type="scientific">Sulfobacillus benefaciens</name>
    <dbReference type="NCBI Taxonomy" id="453960"/>
    <lineage>
        <taxon>Bacteria</taxon>
        <taxon>Bacillati</taxon>
        <taxon>Bacillota</taxon>
        <taxon>Clostridia</taxon>
        <taxon>Eubacteriales</taxon>
        <taxon>Clostridiales Family XVII. Incertae Sedis</taxon>
        <taxon>Sulfobacillus</taxon>
    </lineage>
</organism>
<feature type="domain" description="Arginosuccinate synthase C-terminal" evidence="11">
    <location>
        <begin position="180"/>
        <end position="394"/>
    </location>
</feature>
<reference evidence="12 13" key="1">
    <citation type="journal article" date="2014" name="BMC Genomics">
        <title>Comparison of environmental and isolate Sulfobacillus genomes reveals diverse carbon, sulfur, nitrogen, and hydrogen metabolisms.</title>
        <authorList>
            <person name="Justice N.B."/>
            <person name="Norman A."/>
            <person name="Brown C.T."/>
            <person name="Singh A."/>
            <person name="Thomas B.C."/>
            <person name="Banfield J.F."/>
        </authorList>
    </citation>
    <scope>NUCLEOTIDE SEQUENCE [LARGE SCALE GENOMIC DNA]</scope>
    <source>
        <strain evidence="12">AMDSBA4</strain>
    </source>
</reference>
<feature type="binding site" evidence="9">
    <location>
        <position position="129"/>
    </location>
    <ligand>
        <name>L-aspartate</name>
        <dbReference type="ChEBI" id="CHEBI:29991"/>
    </ligand>
</feature>
<dbReference type="Pfam" id="PF20979">
    <property type="entry name" value="Arginosuc_syn_C"/>
    <property type="match status" value="1"/>
</dbReference>
<feature type="binding site" evidence="9">
    <location>
        <position position="128"/>
    </location>
    <ligand>
        <name>L-citrulline</name>
        <dbReference type="ChEBI" id="CHEBI:57743"/>
    </ligand>
</feature>
<dbReference type="SUPFAM" id="SSF52402">
    <property type="entry name" value="Adenine nucleotide alpha hydrolases-like"/>
    <property type="match status" value="1"/>
</dbReference>
<evidence type="ECO:0000259" key="11">
    <source>
        <dbReference type="Pfam" id="PF20979"/>
    </source>
</evidence>
<dbReference type="PANTHER" id="PTHR11587">
    <property type="entry name" value="ARGININOSUCCINATE SYNTHASE"/>
    <property type="match status" value="1"/>
</dbReference>
<feature type="binding site" evidence="9">
    <location>
        <position position="132"/>
    </location>
    <ligand>
        <name>L-citrulline</name>
        <dbReference type="ChEBI" id="CHEBI:57743"/>
    </ligand>
</feature>
<sequence length="404" mass="44811">MTNGVMPGDRVVLAYSGGLDTSIIIPWLKENYGVRVVAFCADLGQGEDLDKVRDKALRSGAEAVEIRDLRHRFLTEFAFPMLRAEAIYEGVYLLGTSIARPLIAEELVRVARQYDAKAVAHGATGKGNDQVRFELGIMALAPDLRVIAPWREWQITGRLEAMAYAKDHGIEVAATPESPYSRDQNMWHVSHEGGVLEDPSIPTPSDVYTWTVDPIKAPDAVKVVRVGFREGYPVSLNGVDLEPVMLMEQVNQWGAENGIGRVTMVENRLVGMKSRGVYETPGGTILYEAHQALTALTWDRETRDFASEVGLKMARLIYDGLWFSPLREALSAFVDQANHVVTGEVTLHLYKGRATSHAASSRFSLYSQDLATFDGGQYDHHDAQGFIRLFGLPLAVRHHMRTGE</sequence>
<dbReference type="SUPFAM" id="SSF69864">
    <property type="entry name" value="Argininosuccinate synthetase, C-terminal domain"/>
    <property type="match status" value="1"/>
</dbReference>
<keyword evidence="4 9" id="KW-0055">Arginine biosynthesis</keyword>
<evidence type="ECO:0000256" key="3">
    <source>
        <dbReference type="ARBA" id="ARBA00012286"/>
    </source>
</evidence>
<comment type="similarity">
    <text evidence="9">Belongs to the argininosuccinate synthase family. Type 1 subfamily.</text>
</comment>
<dbReference type="GO" id="GO:0000053">
    <property type="term" value="P:argininosuccinate metabolic process"/>
    <property type="evidence" value="ECO:0007669"/>
    <property type="project" value="TreeGrafter"/>
</dbReference>
<evidence type="ECO:0000256" key="6">
    <source>
        <dbReference type="ARBA" id="ARBA00022605"/>
    </source>
</evidence>
<evidence type="ECO:0000256" key="5">
    <source>
        <dbReference type="ARBA" id="ARBA00022598"/>
    </source>
</evidence>
<evidence type="ECO:0000256" key="2">
    <source>
        <dbReference type="ARBA" id="ARBA00011881"/>
    </source>
</evidence>
<dbReference type="GO" id="GO:0004055">
    <property type="term" value="F:argininosuccinate synthase activity"/>
    <property type="evidence" value="ECO:0007669"/>
    <property type="project" value="UniProtKB-UniRule"/>
</dbReference>
<dbReference type="UniPathway" id="UPA00068">
    <property type="reaction ID" value="UER00113"/>
</dbReference>
<dbReference type="GO" id="GO:0005737">
    <property type="term" value="C:cytoplasm"/>
    <property type="evidence" value="ECO:0007669"/>
    <property type="project" value="UniProtKB-SubCell"/>
</dbReference>
<dbReference type="FunFam" id="3.40.50.620:FF:000019">
    <property type="entry name" value="Argininosuccinate synthase"/>
    <property type="match status" value="1"/>
</dbReference>
<dbReference type="InterPro" id="IPR048268">
    <property type="entry name" value="Arginosuc_syn_C"/>
</dbReference>
<name>A0A2T2XLQ8_9FIRM</name>
<feature type="binding site" evidence="9">
    <location>
        <position position="190"/>
    </location>
    <ligand>
        <name>L-citrulline</name>
        <dbReference type="ChEBI" id="CHEBI:57743"/>
    </ligand>
</feature>
<dbReference type="PANTHER" id="PTHR11587:SF2">
    <property type="entry name" value="ARGININOSUCCINATE SYNTHASE"/>
    <property type="match status" value="1"/>
</dbReference>
<dbReference type="Gene3D" id="1.20.5.470">
    <property type="entry name" value="Single helix bin"/>
    <property type="match status" value="1"/>
</dbReference>
<accession>A0A2T2XLQ8</accession>
<dbReference type="InterPro" id="IPR023434">
    <property type="entry name" value="Arginosuc_synth_type_1_subfam"/>
</dbReference>
<evidence type="ECO:0000259" key="10">
    <source>
        <dbReference type="Pfam" id="PF00764"/>
    </source>
</evidence>
<gene>
    <name evidence="9" type="primary">argG</name>
    <name evidence="12" type="ORF">C7B46_00050</name>
</gene>
<comment type="caution">
    <text evidence="12">The sequence shown here is derived from an EMBL/GenBank/DDBJ whole genome shotgun (WGS) entry which is preliminary data.</text>
</comment>
<protein>
    <recommendedName>
        <fullName evidence="3 9">Argininosuccinate synthase</fullName>
        <ecNumber evidence="3 9">6.3.4.5</ecNumber>
    </recommendedName>
    <alternativeName>
        <fullName evidence="9">Citrulline--aspartate ligase</fullName>
    </alternativeName>
</protein>
<dbReference type="GO" id="GO:0005524">
    <property type="term" value="F:ATP binding"/>
    <property type="evidence" value="ECO:0007669"/>
    <property type="project" value="UniProtKB-UniRule"/>
</dbReference>
<evidence type="ECO:0000256" key="9">
    <source>
        <dbReference type="HAMAP-Rule" id="MF_00005"/>
    </source>
</evidence>
<dbReference type="Gene3D" id="3.90.1260.10">
    <property type="entry name" value="Argininosuccinate synthetase, chain A, domain 2"/>
    <property type="match status" value="1"/>
</dbReference>
<evidence type="ECO:0000313" key="13">
    <source>
        <dbReference type="Proteomes" id="UP000242972"/>
    </source>
</evidence>
<feature type="binding site" evidence="9">
    <location>
        <position position="92"/>
    </location>
    <ligand>
        <name>L-citrulline</name>
        <dbReference type="ChEBI" id="CHEBI:57743"/>
    </ligand>
</feature>
<feature type="binding site" evidence="9">
    <location>
        <position position="97"/>
    </location>
    <ligand>
        <name>L-citrulline</name>
        <dbReference type="ChEBI" id="CHEBI:57743"/>
    </ligand>
</feature>
<evidence type="ECO:0000256" key="1">
    <source>
        <dbReference type="ARBA" id="ARBA00004967"/>
    </source>
</evidence>
<keyword evidence="7 9" id="KW-0547">Nucleotide-binding</keyword>
<dbReference type="PROSITE" id="PS00564">
    <property type="entry name" value="ARGININOSUCCIN_SYN_1"/>
    <property type="match status" value="1"/>
</dbReference>
<evidence type="ECO:0000256" key="8">
    <source>
        <dbReference type="ARBA" id="ARBA00022840"/>
    </source>
</evidence>
<dbReference type="InterPro" id="IPR048267">
    <property type="entry name" value="Arginosuc_syn_N"/>
</dbReference>
<evidence type="ECO:0000256" key="7">
    <source>
        <dbReference type="ARBA" id="ARBA00022741"/>
    </source>
</evidence>
<dbReference type="Gene3D" id="3.40.50.620">
    <property type="entry name" value="HUPs"/>
    <property type="match status" value="1"/>
</dbReference>
<comment type="subunit">
    <text evidence="2 9">Homotetramer.</text>
</comment>
<dbReference type="AlphaFoldDB" id="A0A2T2XLQ8"/>
<evidence type="ECO:0000256" key="4">
    <source>
        <dbReference type="ARBA" id="ARBA00022571"/>
    </source>
</evidence>
<feature type="binding site" evidence="9">
    <location>
        <begin position="14"/>
        <end position="22"/>
    </location>
    <ligand>
        <name>ATP</name>
        <dbReference type="ChEBI" id="CHEBI:30616"/>
    </ligand>
</feature>
<dbReference type="EMBL" id="PXYW01000001">
    <property type="protein sequence ID" value="PSR35423.1"/>
    <property type="molecule type" value="Genomic_DNA"/>
</dbReference>
<keyword evidence="6 9" id="KW-0028">Amino-acid biosynthesis</keyword>
<keyword evidence="5 9" id="KW-0436">Ligase</keyword>
<dbReference type="Proteomes" id="UP000242972">
    <property type="component" value="Unassembled WGS sequence"/>
</dbReference>
<feature type="binding site" evidence="9">
    <location>
        <position position="124"/>
    </location>
    <ligand>
        <name>L-aspartate</name>
        <dbReference type="ChEBI" id="CHEBI:29991"/>
    </ligand>
</feature>
<feature type="binding site" evidence="9">
    <location>
        <position position="128"/>
    </location>
    <ligand>
        <name>L-aspartate</name>
        <dbReference type="ChEBI" id="CHEBI:29991"/>
    </ligand>
</feature>
<comment type="subcellular location">
    <subcellularLocation>
        <location evidence="9">Cytoplasm</location>
    </subcellularLocation>
</comment>
<dbReference type="NCBIfam" id="NF001770">
    <property type="entry name" value="PRK00509.1"/>
    <property type="match status" value="1"/>
</dbReference>
<comment type="catalytic activity">
    <reaction evidence="9">
        <text>L-citrulline + L-aspartate + ATP = 2-(N(omega)-L-arginino)succinate + AMP + diphosphate + H(+)</text>
        <dbReference type="Rhea" id="RHEA:10932"/>
        <dbReference type="ChEBI" id="CHEBI:15378"/>
        <dbReference type="ChEBI" id="CHEBI:29991"/>
        <dbReference type="ChEBI" id="CHEBI:30616"/>
        <dbReference type="ChEBI" id="CHEBI:33019"/>
        <dbReference type="ChEBI" id="CHEBI:57472"/>
        <dbReference type="ChEBI" id="CHEBI:57743"/>
        <dbReference type="ChEBI" id="CHEBI:456215"/>
        <dbReference type="EC" id="6.3.4.5"/>
    </reaction>
</comment>
<keyword evidence="8 9" id="KW-0067">ATP-binding</keyword>
<keyword evidence="9" id="KW-0963">Cytoplasm</keyword>
<dbReference type="GO" id="GO:0006526">
    <property type="term" value="P:L-arginine biosynthetic process"/>
    <property type="evidence" value="ECO:0007669"/>
    <property type="project" value="UniProtKB-UniRule"/>
</dbReference>
<feature type="binding site" evidence="9">
    <location>
        <position position="181"/>
    </location>
    <ligand>
        <name>L-citrulline</name>
        <dbReference type="ChEBI" id="CHEBI:57743"/>
    </ligand>
</feature>
<evidence type="ECO:0000313" key="12">
    <source>
        <dbReference type="EMBL" id="PSR35423.1"/>
    </source>
</evidence>
<dbReference type="InterPro" id="IPR018223">
    <property type="entry name" value="Arginosuc_synth_CS"/>
</dbReference>
<dbReference type="GO" id="GO:0000050">
    <property type="term" value="P:urea cycle"/>
    <property type="evidence" value="ECO:0007669"/>
    <property type="project" value="TreeGrafter"/>
</dbReference>
<dbReference type="EC" id="6.3.4.5" evidence="3 9"/>
<dbReference type="InterPro" id="IPR024074">
    <property type="entry name" value="AS_cat/multimer_dom_body"/>
</dbReference>
<feature type="binding site" evidence="9">
    <location>
        <position position="41"/>
    </location>
    <ligand>
        <name>ATP</name>
        <dbReference type="ChEBI" id="CHEBI:30616"/>
    </ligand>
</feature>